<evidence type="ECO:0000256" key="2">
    <source>
        <dbReference type="SAM" id="Coils"/>
    </source>
</evidence>
<dbReference type="GO" id="GO:0016757">
    <property type="term" value="F:glycosyltransferase activity"/>
    <property type="evidence" value="ECO:0007669"/>
    <property type="project" value="UniProtKB-KW"/>
</dbReference>
<dbReference type="SUPFAM" id="SSF53756">
    <property type="entry name" value="UDP-Glycosyltransferase/glycogen phosphorylase"/>
    <property type="match status" value="1"/>
</dbReference>
<evidence type="ECO:0000256" key="3">
    <source>
        <dbReference type="SAM" id="MobiDB-lite"/>
    </source>
</evidence>
<keyword evidence="1" id="KW-0808">Transferase</keyword>
<evidence type="ECO:0000259" key="4">
    <source>
        <dbReference type="Pfam" id="PF00534"/>
    </source>
</evidence>
<dbReference type="Gene3D" id="3.40.50.2000">
    <property type="entry name" value="Glycogen Phosphorylase B"/>
    <property type="match status" value="1"/>
</dbReference>
<feature type="coiled-coil region" evidence="2">
    <location>
        <begin position="43"/>
        <end position="74"/>
    </location>
</feature>
<gene>
    <name evidence="5" type="ORF">BQ4739_LOCUS12638</name>
</gene>
<name>A0A383W5Q1_TETOB</name>
<feature type="domain" description="Glycosyl transferase family 1" evidence="4">
    <location>
        <begin position="339"/>
        <end position="397"/>
    </location>
</feature>
<feature type="region of interest" description="Disordered" evidence="3">
    <location>
        <begin position="143"/>
        <end position="171"/>
    </location>
</feature>
<evidence type="ECO:0000313" key="6">
    <source>
        <dbReference type="Proteomes" id="UP000256970"/>
    </source>
</evidence>
<feature type="compositionally biased region" description="Low complexity" evidence="3">
    <location>
        <begin position="298"/>
        <end position="322"/>
    </location>
</feature>
<protein>
    <recommendedName>
        <fullName evidence="4">Glycosyl transferase family 1 domain-containing protein</fullName>
    </recommendedName>
</protein>
<feature type="region of interest" description="Disordered" evidence="3">
    <location>
        <begin position="273"/>
        <end position="324"/>
    </location>
</feature>
<keyword evidence="6" id="KW-1185">Reference proteome</keyword>
<reference evidence="5 6" key="1">
    <citation type="submission" date="2016-10" db="EMBL/GenBank/DDBJ databases">
        <authorList>
            <person name="Cai Z."/>
        </authorList>
    </citation>
    <scope>NUCLEOTIDE SEQUENCE [LARGE SCALE GENOMIC DNA]</scope>
</reference>
<dbReference type="EMBL" id="FNXT01001138">
    <property type="protein sequence ID" value="SZX72462.1"/>
    <property type="molecule type" value="Genomic_DNA"/>
</dbReference>
<keyword evidence="1" id="KW-0328">Glycosyltransferase</keyword>
<dbReference type="InterPro" id="IPR001296">
    <property type="entry name" value="Glyco_trans_1"/>
</dbReference>
<evidence type="ECO:0000256" key="1">
    <source>
        <dbReference type="ARBA" id="ARBA00022676"/>
    </source>
</evidence>
<dbReference type="AlphaFoldDB" id="A0A383W5Q1"/>
<dbReference type="Pfam" id="PF00534">
    <property type="entry name" value="Glycos_transf_1"/>
    <property type="match status" value="1"/>
</dbReference>
<evidence type="ECO:0000313" key="5">
    <source>
        <dbReference type="EMBL" id="SZX72462.1"/>
    </source>
</evidence>
<organism evidence="5 6">
    <name type="scientific">Tetradesmus obliquus</name>
    <name type="common">Green alga</name>
    <name type="synonym">Acutodesmus obliquus</name>
    <dbReference type="NCBI Taxonomy" id="3088"/>
    <lineage>
        <taxon>Eukaryota</taxon>
        <taxon>Viridiplantae</taxon>
        <taxon>Chlorophyta</taxon>
        <taxon>core chlorophytes</taxon>
        <taxon>Chlorophyceae</taxon>
        <taxon>CS clade</taxon>
        <taxon>Sphaeropleales</taxon>
        <taxon>Scenedesmaceae</taxon>
        <taxon>Tetradesmus</taxon>
    </lineage>
</organism>
<dbReference type="Proteomes" id="UP000256970">
    <property type="component" value="Unassembled WGS sequence"/>
</dbReference>
<feature type="compositionally biased region" description="Low complexity" evidence="3">
    <location>
        <begin position="145"/>
        <end position="171"/>
    </location>
</feature>
<accession>A0A383W5Q1</accession>
<keyword evidence="2" id="KW-0175">Coiled coil</keyword>
<proteinExistence type="predicted"/>
<sequence length="483" mass="52882">MHLFLCKTHFCFRLMQQHIKQQHWNSTVWYTGHTSSDVLVTSGQQQQQQQQQQEQQQQQQQQQQEQQKEQQEQHRPAKVAADYSQFLHVRGKSGLKHSRELLDCWLKHPEFPLLTVVGNSPTDEPQTQKVLKASNIQLLPKPGVGAKQQQQQQQQQQQEKAEAGAAAASSRADDAAAAAPAVAEPAAVAAARRYTLGYIKDVAAAPGAAATGQAADSSSSELTAMQTLQQQPLLHPAAVDAPALPGAQALGRVLFGTRNRGYAAAAAAAAAAGGGAGSRGADSNAHMQVGNPQSLAKQQRQQQQTRQQQQQQQGPVQGNQRRLQGDAAGLQEASLLSFDDIRALQASIGLHLCPSEREGFGHYLNEARAAAAFVITSDHPPMNDLIRPEFGLLITPQRTGSYEDWQALSSYADINAYLDPDSICAAVELVLSMPVEERAGKGKVARRQYLSEKRAFVRNVRRLREYLRSGSRMACWTRPINYI</sequence>